<dbReference type="GO" id="GO:0016020">
    <property type="term" value="C:membrane"/>
    <property type="evidence" value="ECO:0007669"/>
    <property type="project" value="UniProtKB-SubCell"/>
</dbReference>
<comment type="similarity">
    <text evidence="2">Belongs to the PC-esterase family. TBL subfamily.</text>
</comment>
<dbReference type="InterPro" id="IPR029962">
    <property type="entry name" value="TBL"/>
</dbReference>
<dbReference type="Pfam" id="PF14416">
    <property type="entry name" value="PMR5N"/>
    <property type="match status" value="1"/>
</dbReference>
<dbReference type="PANTHER" id="PTHR32285">
    <property type="entry name" value="PROTEIN TRICHOME BIREFRINGENCE-LIKE 9-RELATED"/>
    <property type="match status" value="1"/>
</dbReference>
<sequence>MDQIVRRTPFLSCSVGVSTLLYLHFIYSPGPSRLSSQHVPDHSNVLVQQQKDGEKCDMYKGHWVRDFNGSLYTNFNCTTIPKSKNCFKNGRRDRDFLNWRWKPDRCELPRFNPKTFFQIVKGKKMAFIGDSVAQNHMHSLFCLLSKEETPVPLLEPNDSKNRIIDFNDSVTSSQTWHFPSHDFTVMGLRSNFLVKAEERSAIHGSDSFMYNLNLDKVDDIWAQKLPSLDYAIFSGGHWFFRPNFLYQGIRIDPNVTDLALGFSLRMSYRAVLNYINECKDCKEGIVTIIRTFAPSHFENGFWNDGGSCNRTRPLPELDISWGSRFLELRSFQMEEIERFRRYVTRKKGGKKRFEVMDVTRATQMRPDGHPGLYLNWTKGYNDCLHWCLPGPIDAWNDFLLAILKKEMI</sequence>
<evidence type="ECO:0000313" key="9">
    <source>
        <dbReference type="EMBL" id="KAK2986051.1"/>
    </source>
</evidence>
<keyword evidence="10" id="KW-1185">Reference proteome</keyword>
<dbReference type="Proteomes" id="UP001187471">
    <property type="component" value="Unassembled WGS sequence"/>
</dbReference>
<gene>
    <name evidence="9" type="ORF">RJ640_011492</name>
</gene>
<organism evidence="9 10">
    <name type="scientific">Escallonia rubra</name>
    <dbReference type="NCBI Taxonomy" id="112253"/>
    <lineage>
        <taxon>Eukaryota</taxon>
        <taxon>Viridiplantae</taxon>
        <taxon>Streptophyta</taxon>
        <taxon>Embryophyta</taxon>
        <taxon>Tracheophyta</taxon>
        <taxon>Spermatophyta</taxon>
        <taxon>Magnoliopsida</taxon>
        <taxon>eudicotyledons</taxon>
        <taxon>Gunneridae</taxon>
        <taxon>Pentapetalae</taxon>
        <taxon>asterids</taxon>
        <taxon>campanulids</taxon>
        <taxon>Escalloniales</taxon>
        <taxon>Escalloniaceae</taxon>
        <taxon>Escallonia</taxon>
    </lineage>
</organism>
<evidence type="ECO:0000259" key="8">
    <source>
        <dbReference type="Pfam" id="PF14416"/>
    </source>
</evidence>
<keyword evidence="5" id="KW-1133">Transmembrane helix</keyword>
<dbReference type="GO" id="GO:0016413">
    <property type="term" value="F:O-acetyltransferase activity"/>
    <property type="evidence" value="ECO:0007669"/>
    <property type="project" value="InterPro"/>
</dbReference>
<comment type="subcellular location">
    <subcellularLocation>
        <location evidence="1">Membrane</location>
        <topology evidence="1">Single-pass membrane protein</topology>
    </subcellularLocation>
</comment>
<feature type="domain" description="Trichome birefringence-like N-terminal" evidence="8">
    <location>
        <begin position="54"/>
        <end position="107"/>
    </location>
</feature>
<dbReference type="EMBL" id="JAVXUO010001093">
    <property type="protein sequence ID" value="KAK2986051.1"/>
    <property type="molecule type" value="Genomic_DNA"/>
</dbReference>
<dbReference type="InterPro" id="IPR026057">
    <property type="entry name" value="TBL_C"/>
</dbReference>
<evidence type="ECO:0000259" key="7">
    <source>
        <dbReference type="Pfam" id="PF13839"/>
    </source>
</evidence>
<evidence type="ECO:0000256" key="5">
    <source>
        <dbReference type="ARBA" id="ARBA00022989"/>
    </source>
</evidence>
<evidence type="ECO:0008006" key="11">
    <source>
        <dbReference type="Google" id="ProtNLM"/>
    </source>
</evidence>
<reference evidence="9" key="1">
    <citation type="submission" date="2022-12" db="EMBL/GenBank/DDBJ databases">
        <title>Draft genome assemblies for two species of Escallonia (Escalloniales).</title>
        <authorList>
            <person name="Chanderbali A."/>
            <person name="Dervinis C."/>
            <person name="Anghel I."/>
            <person name="Soltis D."/>
            <person name="Soltis P."/>
            <person name="Zapata F."/>
        </authorList>
    </citation>
    <scope>NUCLEOTIDE SEQUENCE</scope>
    <source>
        <strain evidence="9">UCBG92.1500</strain>
        <tissue evidence="9">Leaf</tissue>
    </source>
</reference>
<comment type="caution">
    <text evidence="9">The sequence shown here is derived from an EMBL/GenBank/DDBJ whole genome shotgun (WGS) entry which is preliminary data.</text>
</comment>
<evidence type="ECO:0000256" key="4">
    <source>
        <dbReference type="ARBA" id="ARBA00022968"/>
    </source>
</evidence>
<dbReference type="InterPro" id="IPR025846">
    <property type="entry name" value="TBL_N"/>
</dbReference>
<evidence type="ECO:0000256" key="1">
    <source>
        <dbReference type="ARBA" id="ARBA00004167"/>
    </source>
</evidence>
<keyword evidence="3" id="KW-0812">Transmembrane</keyword>
<keyword evidence="6" id="KW-0472">Membrane</keyword>
<dbReference type="GO" id="GO:0005794">
    <property type="term" value="C:Golgi apparatus"/>
    <property type="evidence" value="ECO:0007669"/>
    <property type="project" value="TreeGrafter"/>
</dbReference>
<accession>A0AA88RUQ7</accession>
<evidence type="ECO:0000256" key="3">
    <source>
        <dbReference type="ARBA" id="ARBA00022692"/>
    </source>
</evidence>
<proteinExistence type="inferred from homology"/>
<name>A0AA88RUQ7_9ASTE</name>
<evidence type="ECO:0000313" key="10">
    <source>
        <dbReference type="Proteomes" id="UP001187471"/>
    </source>
</evidence>
<keyword evidence="4" id="KW-0735">Signal-anchor</keyword>
<protein>
    <recommendedName>
        <fullName evidence="11">Trichome birefringence-like N-terminal domain-containing protein</fullName>
    </recommendedName>
</protein>
<evidence type="ECO:0000256" key="6">
    <source>
        <dbReference type="ARBA" id="ARBA00023136"/>
    </source>
</evidence>
<dbReference type="AlphaFoldDB" id="A0AA88RUQ7"/>
<feature type="domain" description="Trichome birefringence-like C-terminal" evidence="7">
    <location>
        <begin position="108"/>
        <end position="401"/>
    </location>
</feature>
<dbReference type="Pfam" id="PF13839">
    <property type="entry name" value="PC-Esterase"/>
    <property type="match status" value="1"/>
</dbReference>
<evidence type="ECO:0000256" key="2">
    <source>
        <dbReference type="ARBA" id="ARBA00007727"/>
    </source>
</evidence>
<dbReference type="PANTHER" id="PTHR32285:SF28">
    <property type="entry name" value="XYLOGLUCAN O-ACETYLTRANSFERASE 2"/>
    <property type="match status" value="1"/>
</dbReference>